<dbReference type="RefSeq" id="WP_209654763.1">
    <property type="nucleotide sequence ID" value="NZ_JAGJCB010000007.1"/>
</dbReference>
<dbReference type="EMBL" id="JAGJCB010000007">
    <property type="protein sequence ID" value="MBP0903969.1"/>
    <property type="molecule type" value="Genomic_DNA"/>
</dbReference>
<accession>A0ABS4BTQ4</accession>
<gene>
    <name evidence="1" type="ORF">J8H85_09020</name>
</gene>
<keyword evidence="2" id="KW-1185">Reference proteome</keyword>
<evidence type="ECO:0000313" key="1">
    <source>
        <dbReference type="EMBL" id="MBP0903969.1"/>
    </source>
</evidence>
<protein>
    <submittedName>
        <fullName evidence="1">Uncharacterized protein</fullName>
    </submittedName>
</protein>
<proteinExistence type="predicted"/>
<evidence type="ECO:0000313" key="2">
    <source>
        <dbReference type="Proteomes" id="UP000670776"/>
    </source>
</evidence>
<sequence length="89" mass="10859">MDYERLALFFWWKGQLYHIWCYYQKTGYKYRKTIITYCHFDDDGNIVKDTSLLDKHFKHGVGQYDVSWNKIEAECYYVISEGIKKQLVI</sequence>
<reference evidence="1 2" key="1">
    <citation type="submission" date="2021-04" db="EMBL/GenBank/DDBJ databases">
        <title>Mariniflexile gromovii gen. nov., sp. nov., a gliding bacterium isolated from the sea urchin Strongylocentrotus intermedius.</title>
        <authorList>
            <person name="Ko S."/>
            <person name="Le V."/>
            <person name="Ahn C.-Y."/>
            <person name="Oh H.-M."/>
        </authorList>
    </citation>
    <scope>NUCLEOTIDE SEQUENCE [LARGE SCALE GENOMIC DNA]</scope>
    <source>
        <strain evidence="1 2">KCTC 12570</strain>
    </source>
</reference>
<comment type="caution">
    <text evidence="1">The sequence shown here is derived from an EMBL/GenBank/DDBJ whole genome shotgun (WGS) entry which is preliminary data.</text>
</comment>
<dbReference type="Proteomes" id="UP000670776">
    <property type="component" value="Unassembled WGS sequence"/>
</dbReference>
<name>A0ABS4BTQ4_9FLAO</name>
<organism evidence="1 2">
    <name type="scientific">Mariniflexile gromovii</name>
    <dbReference type="NCBI Taxonomy" id="362523"/>
    <lineage>
        <taxon>Bacteria</taxon>
        <taxon>Pseudomonadati</taxon>
        <taxon>Bacteroidota</taxon>
        <taxon>Flavobacteriia</taxon>
        <taxon>Flavobacteriales</taxon>
        <taxon>Flavobacteriaceae</taxon>
        <taxon>Mariniflexile</taxon>
    </lineage>
</organism>